<name>A0AC61QJD6_9BACT</name>
<proteinExistence type="predicted"/>
<dbReference type="Proteomes" id="UP000294588">
    <property type="component" value="Unassembled WGS sequence"/>
</dbReference>
<sequence>MKKTVVIIFTLCLLMSLAFADDMEIPTIMKPITNFQYVAKTAPQHRDAPSYTFSKLPTPIITNYYDYMIGSYNGLPLKVIPQSAGGGYFMTYHGRRQAGGTRRAFYTYIDAQGNIQTNNEITNLQNNEGYPTIEVDKLQGKPMYAWHANKDSDSELEVEFASDAFLDGITGLFNYDIIINNPITITAPNGTTTTDNEFIWPNAQIGPSPIAGKQRIYVVARNSVTHNTANAPSENPYIAYADFEPDDIVNAIPLVWHYTSIPEMNQWNVDVEWRRPFHAITADNAGNLYYAGYHFATESDATTNIDEPDLDVFICPNYGEGTWRRVSSYSHLDMWNPNSSPTDTTGYFESPDSGLPFGDNGELYFGIASGNSGHINATMDNLGRIHVFGVWSLQNIDGYYYPEMEFVKEFIFDPATEEFSIREVYPQKDPEDNFNTGFCPWDYQPPFGEVDEYVLTSSGYAISVATGWPFPHWDDSAHSDAMEFHYNNCKITSANEQGMMAAVWQDSRRARDYNYIGDTSMAAYANTPEIWISISPDNGNSWSDPIIINNVDTPEFAGIKPMWVYPADQIQYVGTVDGHKIGKLGIMFYNDYTWGANVIDPPYHQNPDGGQVMFMELLITAPVANDDLTVPNVTYMLHQNYPNPFNPQTTISFDMPKAGFANLSIYNVKGQLVKNLVNDNLDFGRHSVVWNGTDNNGKPVTSGLYLYRLTTNGVTETKKMMLMK</sequence>
<dbReference type="EMBL" id="SMOG01000007">
    <property type="protein sequence ID" value="TDF73238.1"/>
    <property type="molecule type" value="Genomic_DNA"/>
</dbReference>
<protein>
    <submittedName>
        <fullName evidence="1">T9SS type A sorting domain-containing protein</fullName>
    </submittedName>
</protein>
<organism evidence="1 2">
    <name type="scientific">Candidatus Syntrophosphaera thermopropionivorans</name>
    <dbReference type="NCBI Taxonomy" id="2593015"/>
    <lineage>
        <taxon>Bacteria</taxon>
        <taxon>Pseudomonadati</taxon>
        <taxon>Candidatus Cloacimonadota</taxon>
        <taxon>Candidatus Cloacimonadia</taxon>
        <taxon>Candidatus Cloacimonadales</taxon>
        <taxon>Candidatus Cloacimonadaceae</taxon>
        <taxon>Candidatus Syntrophosphaera</taxon>
    </lineage>
</organism>
<evidence type="ECO:0000313" key="2">
    <source>
        <dbReference type="Proteomes" id="UP000294588"/>
    </source>
</evidence>
<evidence type="ECO:0000313" key="1">
    <source>
        <dbReference type="EMBL" id="TDF73238.1"/>
    </source>
</evidence>
<reference evidence="1" key="1">
    <citation type="submission" date="2019-03" db="EMBL/GenBank/DDBJ databases">
        <title>Candidatus Syntrophosphaera thermopropionivorans: a novel player in syntrophic propionate oxidation during anaerobic digestion.</title>
        <authorList>
            <person name="Dyksma S."/>
        </authorList>
    </citation>
    <scope>NUCLEOTIDE SEQUENCE</scope>
    <source>
        <strain evidence="1">W5</strain>
    </source>
</reference>
<comment type="caution">
    <text evidence="1">The sequence shown here is derived from an EMBL/GenBank/DDBJ whole genome shotgun (WGS) entry which is preliminary data.</text>
</comment>
<gene>
    <name evidence="1" type="ORF">E0946_03430</name>
</gene>
<accession>A0AC61QJD6</accession>
<keyword evidence="2" id="KW-1185">Reference proteome</keyword>